<dbReference type="EMBL" id="BSNF01000010">
    <property type="protein sequence ID" value="GLQ07984.1"/>
    <property type="molecule type" value="Genomic_DNA"/>
</dbReference>
<comment type="caution">
    <text evidence="2">The sequence shown here is derived from an EMBL/GenBank/DDBJ whole genome shotgun (WGS) entry which is preliminary data.</text>
</comment>
<sequence>MNTSGEGMGLLKGMAVGFVGVGPTGTPMARNILSAGASTFIYSRTPSIRYELARSGFHLCQSPAEIAEKTAGGTILILAGGSDAPSLIAEGEDNLLDVLHPDTLVVDLRTGAQTQAESYTLRADEKGAHWLTAELVRTKSAPDTVQEIRVHGPLAIFKRALPVLNCLSDTVRHLEGAENS</sequence>
<dbReference type="InterPro" id="IPR006115">
    <property type="entry name" value="6PGDH_NADP-bd"/>
</dbReference>
<dbReference type="InterPro" id="IPR036291">
    <property type="entry name" value="NAD(P)-bd_dom_sf"/>
</dbReference>
<feature type="domain" description="6-phosphogluconate dehydrogenase NADP-binding" evidence="1">
    <location>
        <begin position="16"/>
        <end position="172"/>
    </location>
</feature>
<dbReference type="Pfam" id="PF03446">
    <property type="entry name" value="NAD_binding_2"/>
    <property type="match status" value="1"/>
</dbReference>
<reference evidence="2" key="2">
    <citation type="submission" date="2023-01" db="EMBL/GenBank/DDBJ databases">
        <title>Draft genome sequence of Sneathiella chinensis strain NBRC 103408.</title>
        <authorList>
            <person name="Sun Q."/>
            <person name="Mori K."/>
        </authorList>
    </citation>
    <scope>NUCLEOTIDE SEQUENCE</scope>
    <source>
        <strain evidence="2">NBRC 103408</strain>
    </source>
</reference>
<evidence type="ECO:0000259" key="1">
    <source>
        <dbReference type="Pfam" id="PF03446"/>
    </source>
</evidence>
<gene>
    <name evidence="2" type="ORF">GCM10007924_32060</name>
</gene>
<protein>
    <recommendedName>
        <fullName evidence="1">6-phosphogluconate dehydrogenase NADP-binding domain-containing protein</fullName>
    </recommendedName>
</protein>
<dbReference type="Gene3D" id="3.40.50.720">
    <property type="entry name" value="NAD(P)-binding Rossmann-like Domain"/>
    <property type="match status" value="1"/>
</dbReference>
<dbReference type="PANTHER" id="PTHR43060:SF15">
    <property type="entry name" value="3-HYDROXYISOBUTYRATE DEHYDROGENASE-LIKE 1, MITOCHONDRIAL-RELATED"/>
    <property type="match status" value="1"/>
</dbReference>
<reference evidence="2" key="1">
    <citation type="journal article" date="2014" name="Int. J. Syst. Evol. Microbiol.">
        <title>Complete genome of a new Firmicutes species belonging to the dominant human colonic microbiota ('Ruminococcus bicirculans') reveals two chromosomes and a selective capacity to utilize plant glucans.</title>
        <authorList>
            <consortium name="NISC Comparative Sequencing Program"/>
            <person name="Wegmann U."/>
            <person name="Louis P."/>
            <person name="Goesmann A."/>
            <person name="Henrissat B."/>
            <person name="Duncan S.H."/>
            <person name="Flint H.J."/>
        </authorList>
    </citation>
    <scope>NUCLEOTIDE SEQUENCE</scope>
    <source>
        <strain evidence="2">NBRC 103408</strain>
    </source>
</reference>
<organism evidence="2 3">
    <name type="scientific">Sneathiella chinensis</name>
    <dbReference type="NCBI Taxonomy" id="349750"/>
    <lineage>
        <taxon>Bacteria</taxon>
        <taxon>Pseudomonadati</taxon>
        <taxon>Pseudomonadota</taxon>
        <taxon>Alphaproteobacteria</taxon>
        <taxon>Sneathiellales</taxon>
        <taxon>Sneathiellaceae</taxon>
        <taxon>Sneathiella</taxon>
    </lineage>
</organism>
<dbReference type="PANTHER" id="PTHR43060">
    <property type="entry name" value="3-HYDROXYISOBUTYRATE DEHYDROGENASE-LIKE 1, MITOCHONDRIAL-RELATED"/>
    <property type="match status" value="1"/>
</dbReference>
<name>A0ABQ5U773_9PROT</name>
<proteinExistence type="predicted"/>
<dbReference type="Proteomes" id="UP001161409">
    <property type="component" value="Unassembled WGS sequence"/>
</dbReference>
<dbReference type="SUPFAM" id="SSF51735">
    <property type="entry name" value="NAD(P)-binding Rossmann-fold domains"/>
    <property type="match status" value="1"/>
</dbReference>
<keyword evidence="3" id="KW-1185">Reference proteome</keyword>
<accession>A0ABQ5U773</accession>
<evidence type="ECO:0000313" key="3">
    <source>
        <dbReference type="Proteomes" id="UP001161409"/>
    </source>
</evidence>
<evidence type="ECO:0000313" key="2">
    <source>
        <dbReference type="EMBL" id="GLQ07984.1"/>
    </source>
</evidence>